<accession>A0A543C0A7</accession>
<dbReference type="PRINTS" id="PR00038">
    <property type="entry name" value="HTHLUXR"/>
</dbReference>
<dbReference type="CDD" id="cd06170">
    <property type="entry name" value="LuxR_C_like"/>
    <property type="match status" value="1"/>
</dbReference>
<dbReference type="SMART" id="SM00448">
    <property type="entry name" value="REC"/>
    <property type="match status" value="1"/>
</dbReference>
<dbReference type="PROSITE" id="PS50043">
    <property type="entry name" value="HTH_LUXR_2"/>
    <property type="match status" value="1"/>
</dbReference>
<reference evidence="9 10" key="1">
    <citation type="submission" date="2019-06" db="EMBL/GenBank/DDBJ databases">
        <title>Sequencing the genomes of 1000 actinobacteria strains.</title>
        <authorList>
            <person name="Klenk H.-P."/>
        </authorList>
    </citation>
    <scope>NUCLEOTIDE SEQUENCE [LARGE SCALE GENOMIC DNA]</scope>
    <source>
        <strain evidence="9 10">DSM 102200</strain>
    </source>
</reference>
<dbReference type="CDD" id="cd17535">
    <property type="entry name" value="REC_NarL-like"/>
    <property type="match status" value="1"/>
</dbReference>
<feature type="region of interest" description="Disordered" evidence="6">
    <location>
        <begin position="53"/>
        <end position="76"/>
    </location>
</feature>
<evidence type="ECO:0000259" key="7">
    <source>
        <dbReference type="PROSITE" id="PS50043"/>
    </source>
</evidence>
<evidence type="ECO:0000256" key="2">
    <source>
        <dbReference type="ARBA" id="ARBA00023015"/>
    </source>
</evidence>
<dbReference type="InterPro" id="IPR058245">
    <property type="entry name" value="NreC/VraR/RcsB-like_REC"/>
</dbReference>
<feature type="region of interest" description="Disordered" evidence="6">
    <location>
        <begin position="312"/>
        <end position="331"/>
    </location>
</feature>
<evidence type="ECO:0000256" key="3">
    <source>
        <dbReference type="ARBA" id="ARBA00023125"/>
    </source>
</evidence>
<keyword evidence="10" id="KW-1185">Reference proteome</keyword>
<dbReference type="GO" id="GO:0000160">
    <property type="term" value="P:phosphorelay signal transduction system"/>
    <property type="evidence" value="ECO:0007669"/>
    <property type="project" value="InterPro"/>
</dbReference>
<keyword evidence="2" id="KW-0805">Transcription regulation</keyword>
<dbReference type="Gene3D" id="3.40.50.2300">
    <property type="match status" value="1"/>
</dbReference>
<dbReference type="InterPro" id="IPR000792">
    <property type="entry name" value="Tscrpt_reg_LuxR_C"/>
</dbReference>
<protein>
    <submittedName>
        <fullName evidence="9">DNA-binding NarL/FixJ family response regulator</fullName>
    </submittedName>
</protein>
<evidence type="ECO:0000313" key="10">
    <source>
        <dbReference type="Proteomes" id="UP000316096"/>
    </source>
</evidence>
<dbReference type="SUPFAM" id="SSF52172">
    <property type="entry name" value="CheY-like"/>
    <property type="match status" value="1"/>
</dbReference>
<proteinExistence type="predicted"/>
<evidence type="ECO:0000313" key="9">
    <source>
        <dbReference type="EMBL" id="TQL90466.1"/>
    </source>
</evidence>
<evidence type="ECO:0000259" key="8">
    <source>
        <dbReference type="PROSITE" id="PS50110"/>
    </source>
</evidence>
<sequence length="331" mass="35814">MPTSVRTGYRDGCFEVEVTNVAAPVPISVGARRALSGSRGVAGLRERLATLGGELTAGEQPGRPVPAARRDPDREGRVSTRLLICEDQELVRVGYVTVFDAQPDIEVVGEAANGPAAVDAAERLAPDVVVMDIRMPGLDGIECTRRIVRADAERSPKVLVVTTFNTDKYVYEALRAGASGFLLKDSPLAELVNGVRTGMRGESLLAPAVTRTLIGRFADRVRPAAAEPDTGRIEVLEPREREVLRLMAHGLSNAEIAAAMALGFETVKTYVSRILTKLGLRDRVQAEVFALPQRDGQPRGIAARLHRTPVEVGEMNDPPCGRRVGKRRARR</sequence>
<dbReference type="AlphaFoldDB" id="A0A543C0A7"/>
<dbReference type="InterPro" id="IPR001789">
    <property type="entry name" value="Sig_transdc_resp-reg_receiver"/>
</dbReference>
<evidence type="ECO:0000256" key="4">
    <source>
        <dbReference type="ARBA" id="ARBA00023163"/>
    </source>
</evidence>
<dbReference type="Proteomes" id="UP000316096">
    <property type="component" value="Unassembled WGS sequence"/>
</dbReference>
<dbReference type="PROSITE" id="PS00622">
    <property type="entry name" value="HTH_LUXR_1"/>
    <property type="match status" value="1"/>
</dbReference>
<dbReference type="OrthoDB" id="9808843at2"/>
<evidence type="ECO:0000256" key="6">
    <source>
        <dbReference type="SAM" id="MobiDB-lite"/>
    </source>
</evidence>
<evidence type="ECO:0000256" key="1">
    <source>
        <dbReference type="ARBA" id="ARBA00022553"/>
    </source>
</evidence>
<dbReference type="InterPro" id="IPR016032">
    <property type="entry name" value="Sig_transdc_resp-reg_C-effctor"/>
</dbReference>
<keyword evidence="3 9" id="KW-0238">DNA-binding</keyword>
<evidence type="ECO:0000256" key="5">
    <source>
        <dbReference type="PROSITE-ProRule" id="PRU00169"/>
    </source>
</evidence>
<feature type="domain" description="Response regulatory" evidence="8">
    <location>
        <begin position="81"/>
        <end position="199"/>
    </location>
</feature>
<gene>
    <name evidence="9" type="ORF">FB559_7771</name>
</gene>
<dbReference type="SMART" id="SM00421">
    <property type="entry name" value="HTH_LUXR"/>
    <property type="match status" value="1"/>
</dbReference>
<dbReference type="EMBL" id="VFOZ01000002">
    <property type="protein sequence ID" value="TQL90466.1"/>
    <property type="molecule type" value="Genomic_DNA"/>
</dbReference>
<dbReference type="Pfam" id="PF00072">
    <property type="entry name" value="Response_reg"/>
    <property type="match status" value="1"/>
</dbReference>
<dbReference type="InterPro" id="IPR039420">
    <property type="entry name" value="WalR-like"/>
</dbReference>
<dbReference type="InterPro" id="IPR011006">
    <property type="entry name" value="CheY-like_superfamily"/>
</dbReference>
<organism evidence="9 10">
    <name type="scientific">Actinoallomurus bryophytorum</name>
    <dbReference type="NCBI Taxonomy" id="1490222"/>
    <lineage>
        <taxon>Bacteria</taxon>
        <taxon>Bacillati</taxon>
        <taxon>Actinomycetota</taxon>
        <taxon>Actinomycetes</taxon>
        <taxon>Streptosporangiales</taxon>
        <taxon>Thermomonosporaceae</taxon>
        <taxon>Actinoallomurus</taxon>
    </lineage>
</organism>
<dbReference type="PANTHER" id="PTHR43214:SF24">
    <property type="entry name" value="TRANSCRIPTIONAL REGULATORY PROTEIN NARL-RELATED"/>
    <property type="match status" value="1"/>
</dbReference>
<dbReference type="PROSITE" id="PS50110">
    <property type="entry name" value="RESPONSE_REGULATORY"/>
    <property type="match status" value="1"/>
</dbReference>
<name>A0A543C0A7_9ACTN</name>
<feature type="modified residue" description="4-aspartylphosphate" evidence="5">
    <location>
        <position position="132"/>
    </location>
</feature>
<dbReference type="GO" id="GO:0003677">
    <property type="term" value="F:DNA binding"/>
    <property type="evidence" value="ECO:0007669"/>
    <property type="project" value="UniProtKB-KW"/>
</dbReference>
<dbReference type="Pfam" id="PF00196">
    <property type="entry name" value="GerE"/>
    <property type="match status" value="1"/>
</dbReference>
<keyword evidence="4" id="KW-0804">Transcription</keyword>
<comment type="caution">
    <text evidence="9">The sequence shown here is derived from an EMBL/GenBank/DDBJ whole genome shotgun (WGS) entry which is preliminary data.</text>
</comment>
<keyword evidence="1 5" id="KW-0597">Phosphoprotein</keyword>
<dbReference type="SUPFAM" id="SSF46894">
    <property type="entry name" value="C-terminal effector domain of the bipartite response regulators"/>
    <property type="match status" value="1"/>
</dbReference>
<dbReference type="PANTHER" id="PTHR43214">
    <property type="entry name" value="TWO-COMPONENT RESPONSE REGULATOR"/>
    <property type="match status" value="1"/>
</dbReference>
<feature type="domain" description="HTH luxR-type" evidence="7">
    <location>
        <begin position="229"/>
        <end position="294"/>
    </location>
</feature>
<dbReference type="GO" id="GO:0006355">
    <property type="term" value="P:regulation of DNA-templated transcription"/>
    <property type="evidence" value="ECO:0007669"/>
    <property type="project" value="InterPro"/>
</dbReference>